<dbReference type="PANTHER" id="PTHR43806:SF11">
    <property type="entry name" value="CEREVISIN-RELATED"/>
    <property type="match status" value="1"/>
</dbReference>
<dbReference type="InterPro" id="IPR000209">
    <property type="entry name" value="Peptidase_S8/S53_dom"/>
</dbReference>
<comment type="similarity">
    <text evidence="1 5">Belongs to the peptidase S8 family.</text>
</comment>
<feature type="domain" description="Peptidase S8/S53" evidence="6">
    <location>
        <begin position="145"/>
        <end position="397"/>
    </location>
</feature>
<dbReference type="InterPro" id="IPR036852">
    <property type="entry name" value="Peptidase_S8/S53_dom_sf"/>
</dbReference>
<evidence type="ECO:0000256" key="4">
    <source>
        <dbReference type="ARBA" id="ARBA00022825"/>
    </source>
</evidence>
<reference evidence="7 8" key="1">
    <citation type="submission" date="2017-05" db="EMBL/GenBank/DDBJ databases">
        <authorList>
            <person name="Varghese N."/>
            <person name="Submissions S."/>
        </authorList>
    </citation>
    <scope>NUCLEOTIDE SEQUENCE [LARGE SCALE GENOMIC DNA]</scope>
    <source>
        <strain evidence="7 8">DSM 45474</strain>
    </source>
</reference>
<dbReference type="PROSITE" id="PS00136">
    <property type="entry name" value="SUBTILASE_ASP"/>
    <property type="match status" value="1"/>
</dbReference>
<dbReference type="InterPro" id="IPR050131">
    <property type="entry name" value="Peptidase_S8_subtilisin-like"/>
</dbReference>
<dbReference type="PRINTS" id="PR00723">
    <property type="entry name" value="SUBTILISIN"/>
</dbReference>
<protein>
    <submittedName>
        <fullName evidence="7">Subtilase family protein</fullName>
    </submittedName>
</protein>
<name>A0A521D417_9BACL</name>
<accession>A0A521D417</accession>
<evidence type="ECO:0000256" key="5">
    <source>
        <dbReference type="PROSITE-ProRule" id="PRU01240"/>
    </source>
</evidence>
<dbReference type="PROSITE" id="PS51892">
    <property type="entry name" value="SUBTILASE"/>
    <property type="match status" value="1"/>
</dbReference>
<keyword evidence="3 5" id="KW-0378">Hydrolase</keyword>
<evidence type="ECO:0000313" key="7">
    <source>
        <dbReference type="EMBL" id="SMO66397.1"/>
    </source>
</evidence>
<evidence type="ECO:0000256" key="2">
    <source>
        <dbReference type="ARBA" id="ARBA00022670"/>
    </source>
</evidence>
<dbReference type="GO" id="GO:0006508">
    <property type="term" value="P:proteolysis"/>
    <property type="evidence" value="ECO:0007669"/>
    <property type="project" value="UniProtKB-KW"/>
</dbReference>
<feature type="active site" description="Charge relay system" evidence="5">
    <location>
        <position position="152"/>
    </location>
</feature>
<evidence type="ECO:0000259" key="6">
    <source>
        <dbReference type="Pfam" id="PF00082"/>
    </source>
</evidence>
<feature type="active site" description="Charge relay system" evidence="5">
    <location>
        <position position="185"/>
    </location>
</feature>
<gene>
    <name evidence="7" type="ORF">SAMN06264849_105103</name>
</gene>
<keyword evidence="4 5" id="KW-0720">Serine protease</keyword>
<dbReference type="InterPro" id="IPR023827">
    <property type="entry name" value="Peptidase_S8_Asp-AS"/>
</dbReference>
<dbReference type="OrthoDB" id="9798386at2"/>
<dbReference type="EMBL" id="FXTI01000005">
    <property type="protein sequence ID" value="SMO66397.1"/>
    <property type="molecule type" value="Genomic_DNA"/>
</dbReference>
<dbReference type="Gene3D" id="3.40.50.200">
    <property type="entry name" value="Peptidase S8/S53 domain"/>
    <property type="match status" value="1"/>
</dbReference>
<organism evidence="7 8">
    <name type="scientific">Melghirimyces algeriensis</name>
    <dbReference type="NCBI Taxonomy" id="910412"/>
    <lineage>
        <taxon>Bacteria</taxon>
        <taxon>Bacillati</taxon>
        <taxon>Bacillota</taxon>
        <taxon>Bacilli</taxon>
        <taxon>Bacillales</taxon>
        <taxon>Thermoactinomycetaceae</taxon>
        <taxon>Melghirimyces</taxon>
    </lineage>
</organism>
<sequence>MRIISWWTLILLLLFLSGCQGVKEGGYTEVVKGGKGKAEKEWVVKWKNNEVDPAFLQTVQILHRTREEGGGVRMLIRLEASVEEEKWLEYWSANEDVEFIHPNQKYKVEARDEATGDHLDKRYYLDRIAASKAWEKVRLPKRKESIIVAVVDTGVDLDHPALQPYLMQGVNLKDPSLPPEDRMGHGTHVAGVIAEVWSGWKKTDDWEESSLRIMPVKVMEDGSDGDVYFTAEGIRAAVREKADVIVLAQGSWTYSETMEDAIQFAEEKGVTVVGAAGNARISNEGHIVYNSPLYYPAAFPTVLGVGSVGPDGKVVPTSNIGSGIDVVAPGEGIWAAVPEGKYAKDSGTSFAAPQVGALAALILQRQPELSPAEVRNLIRQTAQLKTGDRWNQFYGFGMINVHAAITEEPLPDIFEPNNTRETAMPFSLDQMYEGVLDGRADQDCYQLNTSYPGTLTFSLTGKKEGMKDVTLEVFIEGKKEVQYRGREAEHVRLTLSRSQVVACLSHDTDSSWKYTLKNQFRQEADEQEENDHQWNAYSVKVNPGYNSLKGTFHKKRDNDWYRLDIPEAGRLNLELNVWSPRGDPVLYIQREGSWKGKKVDEEAEGKSEKYGLKVESGSIYVRVTDYGTNSVQDPYILVVQYQPNDGDSYEPNDTSETAEMMKYGQSKKGRFGGGYDLDWYQMDIEQKTKTNLRFQIPKGGEGSTLLLYDKNMNVMEKLELSKGNRSATISQDLNVGTYFIRIQGSSADLGKEYQVGFFR</sequence>
<dbReference type="RefSeq" id="WP_142505436.1">
    <property type="nucleotide sequence ID" value="NZ_FXTI01000005.1"/>
</dbReference>
<dbReference type="Gene3D" id="2.60.120.380">
    <property type="match status" value="3"/>
</dbReference>
<dbReference type="SUPFAM" id="SSF52743">
    <property type="entry name" value="Subtilisin-like"/>
    <property type="match status" value="1"/>
</dbReference>
<dbReference type="InterPro" id="IPR015500">
    <property type="entry name" value="Peptidase_S8_subtilisin-rel"/>
</dbReference>
<keyword evidence="8" id="KW-1185">Reference proteome</keyword>
<evidence type="ECO:0000256" key="1">
    <source>
        <dbReference type="ARBA" id="ARBA00011073"/>
    </source>
</evidence>
<keyword evidence="2 5" id="KW-0645">Protease</keyword>
<dbReference type="Pfam" id="PF00082">
    <property type="entry name" value="Peptidase_S8"/>
    <property type="match status" value="1"/>
</dbReference>
<dbReference type="AlphaFoldDB" id="A0A521D417"/>
<dbReference type="Proteomes" id="UP000315636">
    <property type="component" value="Unassembled WGS sequence"/>
</dbReference>
<dbReference type="PANTHER" id="PTHR43806">
    <property type="entry name" value="PEPTIDASE S8"/>
    <property type="match status" value="1"/>
</dbReference>
<evidence type="ECO:0000313" key="8">
    <source>
        <dbReference type="Proteomes" id="UP000315636"/>
    </source>
</evidence>
<feature type="active site" description="Charge relay system" evidence="5">
    <location>
        <position position="349"/>
    </location>
</feature>
<dbReference type="PROSITE" id="PS51257">
    <property type="entry name" value="PROKAR_LIPOPROTEIN"/>
    <property type="match status" value="1"/>
</dbReference>
<proteinExistence type="inferred from homology"/>
<evidence type="ECO:0000256" key="3">
    <source>
        <dbReference type="ARBA" id="ARBA00022801"/>
    </source>
</evidence>
<dbReference type="GO" id="GO:0004252">
    <property type="term" value="F:serine-type endopeptidase activity"/>
    <property type="evidence" value="ECO:0007669"/>
    <property type="project" value="UniProtKB-UniRule"/>
</dbReference>
<dbReference type="SUPFAM" id="SSF89260">
    <property type="entry name" value="Collagen-binding domain"/>
    <property type="match status" value="2"/>
</dbReference>